<feature type="transmembrane region" description="Helical" evidence="12">
    <location>
        <begin position="325"/>
        <end position="343"/>
    </location>
</feature>
<evidence type="ECO:0000256" key="7">
    <source>
        <dbReference type="ARBA" id="ARBA00022692"/>
    </source>
</evidence>
<evidence type="ECO:0000256" key="6">
    <source>
        <dbReference type="ARBA" id="ARBA00022683"/>
    </source>
</evidence>
<evidence type="ECO:0000256" key="8">
    <source>
        <dbReference type="ARBA" id="ARBA00022777"/>
    </source>
</evidence>
<evidence type="ECO:0000256" key="3">
    <source>
        <dbReference type="ARBA" id="ARBA00022475"/>
    </source>
</evidence>
<evidence type="ECO:0000256" key="1">
    <source>
        <dbReference type="ARBA" id="ARBA00004651"/>
    </source>
</evidence>
<evidence type="ECO:0000313" key="17">
    <source>
        <dbReference type="Proteomes" id="UP001596288"/>
    </source>
</evidence>
<dbReference type="Proteomes" id="UP001596288">
    <property type="component" value="Unassembled WGS sequence"/>
</dbReference>
<keyword evidence="2" id="KW-0813">Transport</keyword>
<proteinExistence type="predicted"/>
<feature type="transmembrane region" description="Helical" evidence="12">
    <location>
        <begin position="244"/>
        <end position="269"/>
    </location>
</feature>
<evidence type="ECO:0000259" key="13">
    <source>
        <dbReference type="PROSITE" id="PS51093"/>
    </source>
</evidence>
<keyword evidence="4" id="KW-0762">Sugar transport</keyword>
<dbReference type="InterPro" id="IPR050558">
    <property type="entry name" value="PTS_Sugar-Specific_Components"/>
</dbReference>
<dbReference type="Gene3D" id="3.30.1360.60">
    <property type="entry name" value="Glucose permease domain IIB"/>
    <property type="match status" value="1"/>
</dbReference>
<keyword evidence="5" id="KW-0808">Transferase</keyword>
<keyword evidence="3" id="KW-1003">Cell membrane</keyword>
<keyword evidence="6" id="KW-0598">Phosphotransferase system</keyword>
<dbReference type="InterPro" id="IPR011055">
    <property type="entry name" value="Dup_hybrid_motif"/>
</dbReference>
<reference evidence="17" key="1">
    <citation type="journal article" date="2019" name="Int. J. Syst. Evol. Microbiol.">
        <title>The Global Catalogue of Microorganisms (GCM) 10K type strain sequencing project: providing services to taxonomists for standard genome sequencing and annotation.</title>
        <authorList>
            <consortium name="The Broad Institute Genomics Platform"/>
            <consortium name="The Broad Institute Genome Sequencing Center for Infectious Disease"/>
            <person name="Wu L."/>
            <person name="Ma J."/>
        </authorList>
    </citation>
    <scope>NUCLEOTIDE SEQUENCE [LARGE SCALE GENOMIC DNA]</scope>
    <source>
        <strain evidence="17">CCM 8927</strain>
    </source>
</reference>
<comment type="subcellular location">
    <subcellularLocation>
        <location evidence="1">Cell membrane</location>
        <topology evidence="1">Multi-pass membrane protein</topology>
    </subcellularLocation>
</comment>
<dbReference type="SUPFAM" id="SSF55604">
    <property type="entry name" value="Glucose permease domain IIB"/>
    <property type="match status" value="1"/>
</dbReference>
<dbReference type="InterPro" id="IPR036878">
    <property type="entry name" value="Glu_permease_IIB"/>
</dbReference>
<feature type="domain" description="PTS EIIB type-1" evidence="14">
    <location>
        <begin position="5"/>
        <end position="87"/>
    </location>
</feature>
<evidence type="ECO:0000256" key="2">
    <source>
        <dbReference type="ARBA" id="ARBA00022448"/>
    </source>
</evidence>
<evidence type="ECO:0000256" key="12">
    <source>
        <dbReference type="SAM" id="Phobius"/>
    </source>
</evidence>
<dbReference type="CDD" id="cd00212">
    <property type="entry name" value="PTS_IIB_glc"/>
    <property type="match status" value="1"/>
</dbReference>
<feature type="active site" description="Phosphocysteine intermediate; for EIIB activity" evidence="11">
    <location>
        <position position="27"/>
    </location>
</feature>
<evidence type="ECO:0000259" key="14">
    <source>
        <dbReference type="PROSITE" id="PS51098"/>
    </source>
</evidence>
<dbReference type="PANTHER" id="PTHR30175">
    <property type="entry name" value="PHOSPHOTRANSFERASE SYSTEM TRANSPORT PROTEIN"/>
    <property type="match status" value="1"/>
</dbReference>
<dbReference type="PANTHER" id="PTHR30175:SF1">
    <property type="entry name" value="PTS SYSTEM ARBUTIN-, CELLOBIOSE-, AND SALICIN-SPECIFIC EIIBC COMPONENT-RELATED"/>
    <property type="match status" value="1"/>
</dbReference>
<evidence type="ECO:0000256" key="4">
    <source>
        <dbReference type="ARBA" id="ARBA00022597"/>
    </source>
</evidence>
<feature type="transmembrane region" description="Helical" evidence="12">
    <location>
        <begin position="205"/>
        <end position="224"/>
    </location>
</feature>
<feature type="transmembrane region" description="Helical" evidence="12">
    <location>
        <begin position="149"/>
        <end position="166"/>
    </location>
</feature>
<dbReference type="PROSITE" id="PS51098">
    <property type="entry name" value="PTS_EIIB_TYPE_1"/>
    <property type="match status" value="1"/>
</dbReference>
<dbReference type="InterPro" id="IPR003352">
    <property type="entry name" value="PTS_EIIC"/>
</dbReference>
<feature type="transmembrane region" description="Helical" evidence="12">
    <location>
        <begin position="400"/>
        <end position="419"/>
    </location>
</feature>
<evidence type="ECO:0000259" key="15">
    <source>
        <dbReference type="PROSITE" id="PS51103"/>
    </source>
</evidence>
<feature type="transmembrane region" description="Helical" evidence="12">
    <location>
        <begin position="350"/>
        <end position="370"/>
    </location>
</feature>
<dbReference type="PROSITE" id="PS51103">
    <property type="entry name" value="PTS_EIIC_TYPE_1"/>
    <property type="match status" value="1"/>
</dbReference>
<feature type="domain" description="PTS EIIA type-1" evidence="13">
    <location>
        <begin position="480"/>
        <end position="584"/>
    </location>
</feature>
<dbReference type="Pfam" id="PF00367">
    <property type="entry name" value="PTS_EIIB"/>
    <property type="match status" value="1"/>
</dbReference>
<dbReference type="PROSITE" id="PS51093">
    <property type="entry name" value="PTS_EIIA_TYPE_1"/>
    <property type="match status" value="1"/>
</dbReference>
<dbReference type="EMBL" id="JBHSSF010000041">
    <property type="protein sequence ID" value="MFC6177703.1"/>
    <property type="molecule type" value="Genomic_DNA"/>
</dbReference>
<evidence type="ECO:0000313" key="16">
    <source>
        <dbReference type="EMBL" id="MFC6177703.1"/>
    </source>
</evidence>
<dbReference type="SUPFAM" id="SSF51261">
    <property type="entry name" value="Duplicated hybrid motif"/>
    <property type="match status" value="1"/>
</dbReference>
<organism evidence="16 17">
    <name type="scientific">Companilactobacillus huachuanensis</name>
    <dbReference type="NCBI Taxonomy" id="2559914"/>
    <lineage>
        <taxon>Bacteria</taxon>
        <taxon>Bacillati</taxon>
        <taxon>Bacillota</taxon>
        <taxon>Bacilli</taxon>
        <taxon>Lactobacillales</taxon>
        <taxon>Lactobacillaceae</taxon>
        <taxon>Companilactobacillus</taxon>
    </lineage>
</organism>
<feature type="domain" description="PTS EIIC type-1" evidence="15">
    <location>
        <begin position="105"/>
        <end position="458"/>
    </location>
</feature>
<dbReference type="RefSeq" id="WP_137612021.1">
    <property type="nucleotide sequence ID" value="NZ_BJDF01000017.1"/>
</dbReference>
<keyword evidence="8" id="KW-0418">Kinase</keyword>
<evidence type="ECO:0000256" key="9">
    <source>
        <dbReference type="ARBA" id="ARBA00022989"/>
    </source>
</evidence>
<evidence type="ECO:0000256" key="5">
    <source>
        <dbReference type="ARBA" id="ARBA00022679"/>
    </source>
</evidence>
<keyword evidence="10 12" id="KW-0472">Membrane</keyword>
<dbReference type="InterPro" id="IPR001127">
    <property type="entry name" value="PTS_EIIA_1_perm"/>
</dbReference>
<dbReference type="InterPro" id="IPR018113">
    <property type="entry name" value="PTrfase_EIIB_Cys"/>
</dbReference>
<dbReference type="Gene3D" id="2.70.70.10">
    <property type="entry name" value="Glucose Permease (Domain IIA)"/>
    <property type="match status" value="1"/>
</dbReference>
<dbReference type="Pfam" id="PF00358">
    <property type="entry name" value="PTS_EIIA_1"/>
    <property type="match status" value="1"/>
</dbReference>
<keyword evidence="7 12" id="KW-0812">Transmembrane</keyword>
<dbReference type="PROSITE" id="PS00371">
    <property type="entry name" value="PTS_EIIA_TYPE_1_HIS"/>
    <property type="match status" value="1"/>
</dbReference>
<feature type="transmembrane region" description="Helical" evidence="12">
    <location>
        <begin position="111"/>
        <end position="137"/>
    </location>
</feature>
<accession>A0ABW1RQJ7</accession>
<dbReference type="InterPro" id="IPR001996">
    <property type="entry name" value="PTS_IIB_1"/>
</dbReference>
<evidence type="ECO:0000256" key="10">
    <source>
        <dbReference type="ARBA" id="ARBA00023136"/>
    </source>
</evidence>
<comment type="caution">
    <text evidence="16">The sequence shown here is derived from an EMBL/GenBank/DDBJ whole genome shotgun (WGS) entry which is preliminary data.</text>
</comment>
<dbReference type="NCBIfam" id="TIGR00830">
    <property type="entry name" value="PTBA"/>
    <property type="match status" value="1"/>
</dbReference>
<protein>
    <submittedName>
        <fullName evidence="16">Glucose PTS transporter subunit IIA</fullName>
    </submittedName>
</protein>
<sequence>MSNYHDMANNILKDIGGKDNVINVNHCATRLRIQYKDKNNIDDNSVSKIEGIAGTVIRDDEYQIVIGTDVANVYNAFVKSIGDVSNNKTAKVKFTWKHLGQTIIDFISGTFVPILGVLVAAGLVSAVLNIGVTFFGLSTKSGTYTILNGIYEAGYYFLPVYLGYSASKKLNMNPMMGAFLGATLVYKTIDSAKGLEFLGLSVPQIQYNTSVIPILLGVLFMKLIDVGMDKITPKSIKFFTKPLITMLIVVPVTLLWLGPLGFQIGTVIANVLNFINLKLGWVSVGLMGALTPLLVMTGTNQALFPLCIASVASIGYDAFVLPGMLAANVAVGAAALAVAITTNESKKKQLALSAGITGVMGITEPAIFGVLIKNKIALLSTMAAAGISGAFAGLVSLKQYAIVSPGIAALPTFIHASNGKIDSNFYMSVITLVMSFVLSFGFTYVITKRMVGSKDSTSENDLNIYQPVGGKVIPLSDVNDEVFSKGLVGDGFAVEPNNRGVYSPVNGIISMVANTKHAIGLKSYSGNEVLIHMGLDTVELNGLPFDVKIKEGDHVKKGDLIADMNIDMIKKEKKDPIVMVILTQPDKQLDNELLGDIKVGDMVGQVVTAN</sequence>
<dbReference type="Pfam" id="PF02378">
    <property type="entry name" value="PTS_EIIC"/>
    <property type="match status" value="1"/>
</dbReference>
<dbReference type="InterPro" id="IPR013013">
    <property type="entry name" value="PTS_EIIC_1"/>
</dbReference>
<feature type="transmembrane region" description="Helical" evidence="12">
    <location>
        <begin position="425"/>
        <end position="446"/>
    </location>
</feature>
<keyword evidence="17" id="KW-1185">Reference proteome</keyword>
<gene>
    <name evidence="16" type="ORF">ACFQAV_12875</name>
</gene>
<keyword evidence="9 12" id="KW-1133">Transmembrane helix</keyword>
<evidence type="ECO:0000256" key="11">
    <source>
        <dbReference type="PROSITE-ProRule" id="PRU00421"/>
    </source>
</evidence>
<name>A0ABW1RQJ7_9LACO</name>